<reference evidence="1" key="1">
    <citation type="submission" date="2020-06" db="EMBL/GenBank/DDBJ databases">
        <title>Whole Genome Sequence of Halomonas aquamarina MB598.</title>
        <authorList>
            <person name="Pervaiz M."/>
            <person name="Fariq A."/>
            <person name="Yasmin A."/>
            <person name="Welch M."/>
        </authorList>
    </citation>
    <scope>NUCLEOTIDE SEQUENCE</scope>
    <source>
        <strain evidence="1">MB598</strain>
    </source>
</reference>
<accession>A0ACC5VUC6</accession>
<dbReference type="EMBL" id="JABYQT010000004">
    <property type="protein sequence ID" value="MBZ5487483.1"/>
    <property type="molecule type" value="Genomic_DNA"/>
</dbReference>
<proteinExistence type="predicted"/>
<dbReference type="Proteomes" id="UP001319846">
    <property type="component" value="Unassembled WGS sequence"/>
</dbReference>
<evidence type="ECO:0000313" key="2">
    <source>
        <dbReference type="Proteomes" id="UP001319846"/>
    </source>
</evidence>
<organism evidence="1 2">
    <name type="scientific">Vreelandella aquamarina</name>
    <dbReference type="NCBI Taxonomy" id="77097"/>
    <lineage>
        <taxon>Bacteria</taxon>
        <taxon>Pseudomonadati</taxon>
        <taxon>Pseudomonadota</taxon>
        <taxon>Gammaproteobacteria</taxon>
        <taxon>Oceanospirillales</taxon>
        <taxon>Halomonadaceae</taxon>
        <taxon>Vreelandella</taxon>
    </lineage>
</organism>
<evidence type="ECO:0000313" key="1">
    <source>
        <dbReference type="EMBL" id="MBZ5487483.1"/>
    </source>
</evidence>
<comment type="caution">
    <text evidence="1">The sequence shown here is derived from an EMBL/GenBank/DDBJ whole genome shotgun (WGS) entry which is preliminary data.</text>
</comment>
<sequence length="116" mass="13252">MTLEDHKGLIARFIASLKAIIKHDRESKRKAGWVPDTKVHYVWCREIGRNGKPHYHFFFLLNRDAYYMPGKAASQKRTLSAGCHVLGTARWESLGTLKSHGYTYLITRTTGSTEVT</sequence>
<name>A0ACC5VUC6_9GAMM</name>
<protein>
    <submittedName>
        <fullName evidence="1">Inovirus-type Gp2 protein</fullName>
    </submittedName>
</protein>
<keyword evidence="2" id="KW-1185">Reference proteome</keyword>
<gene>
    <name evidence="1" type="ORF">HW452_08090</name>
</gene>